<organism evidence="2 3">
    <name type="scientific">Ascaris lumbricoides</name>
    <name type="common">Giant roundworm</name>
    <dbReference type="NCBI Taxonomy" id="6252"/>
    <lineage>
        <taxon>Eukaryota</taxon>
        <taxon>Metazoa</taxon>
        <taxon>Ecdysozoa</taxon>
        <taxon>Nematoda</taxon>
        <taxon>Chromadorea</taxon>
        <taxon>Rhabditida</taxon>
        <taxon>Spirurina</taxon>
        <taxon>Ascaridomorpha</taxon>
        <taxon>Ascaridoidea</taxon>
        <taxon>Ascarididae</taxon>
        <taxon>Ascaris</taxon>
    </lineage>
</organism>
<evidence type="ECO:0000256" key="1">
    <source>
        <dbReference type="SAM" id="MobiDB-lite"/>
    </source>
</evidence>
<dbReference type="AlphaFoldDB" id="A0A0M3HZ54"/>
<keyword evidence="2" id="KW-1185">Reference proteome</keyword>
<dbReference type="WBParaSite" id="ALUE_0000891701-mRNA-1">
    <property type="protein sequence ID" value="ALUE_0000891701-mRNA-1"/>
    <property type="gene ID" value="ALUE_0000891701"/>
</dbReference>
<feature type="region of interest" description="Disordered" evidence="1">
    <location>
        <begin position="1"/>
        <end position="30"/>
    </location>
</feature>
<protein>
    <submittedName>
        <fullName evidence="3">Uncharacterized protein</fullName>
    </submittedName>
</protein>
<feature type="region of interest" description="Disordered" evidence="1">
    <location>
        <begin position="76"/>
        <end position="95"/>
    </location>
</feature>
<reference evidence="3" key="1">
    <citation type="submission" date="2017-02" db="UniProtKB">
        <authorList>
            <consortium name="WormBaseParasite"/>
        </authorList>
    </citation>
    <scope>IDENTIFICATION</scope>
</reference>
<evidence type="ECO:0000313" key="3">
    <source>
        <dbReference type="WBParaSite" id="ALUE_0000891701-mRNA-1"/>
    </source>
</evidence>
<name>A0A0M3HZ54_ASCLU</name>
<proteinExistence type="predicted"/>
<feature type="compositionally biased region" description="Polar residues" evidence="1">
    <location>
        <begin position="86"/>
        <end position="95"/>
    </location>
</feature>
<accession>A0A0M3HZ54</accession>
<sequence length="95" mass="11013">MSSEVRAEKADNKMAEQKHSIISCGPKRRKEDMLARAQTLPPTNLPACWFHEDEAPDPRARCQHRPHLIRRRVFDDKRSSDHRFSANGQLQPLLV</sequence>
<evidence type="ECO:0000313" key="2">
    <source>
        <dbReference type="Proteomes" id="UP000036681"/>
    </source>
</evidence>
<feature type="compositionally biased region" description="Basic and acidic residues" evidence="1">
    <location>
        <begin position="1"/>
        <end position="19"/>
    </location>
</feature>
<dbReference type="Proteomes" id="UP000036681">
    <property type="component" value="Unplaced"/>
</dbReference>